<dbReference type="InterPro" id="IPR027417">
    <property type="entry name" value="P-loop_NTPase"/>
</dbReference>
<dbReference type="GO" id="GO:0006797">
    <property type="term" value="P:polyphosphate metabolic process"/>
    <property type="evidence" value="ECO:0007669"/>
    <property type="project" value="InterPro"/>
</dbReference>
<dbReference type="InterPro" id="IPR016898">
    <property type="entry name" value="Polyphosphate_phosphotransfera"/>
</dbReference>
<dbReference type="Gene3D" id="3.40.50.300">
    <property type="entry name" value="P-loop containing nucleotide triphosphate hydrolases"/>
    <property type="match status" value="1"/>
</dbReference>
<keyword evidence="1 5" id="KW-0808">Transferase</keyword>
<dbReference type="EMBL" id="NMVO01000016">
    <property type="protein sequence ID" value="OYO10489.1"/>
    <property type="molecule type" value="Genomic_DNA"/>
</dbReference>
<accession>A0A255G3J9</accession>
<dbReference type="SUPFAM" id="SSF52540">
    <property type="entry name" value="P-loop containing nucleoside triphosphate hydrolases"/>
    <property type="match status" value="1"/>
</dbReference>
<dbReference type="InterPro" id="IPR022488">
    <property type="entry name" value="PPK2-related"/>
</dbReference>
<evidence type="ECO:0000256" key="3">
    <source>
        <dbReference type="SAM" id="MobiDB-lite"/>
    </source>
</evidence>
<dbReference type="AlphaFoldDB" id="A0A255G3J9"/>
<dbReference type="Pfam" id="PF03976">
    <property type="entry name" value="PPK2"/>
    <property type="match status" value="1"/>
</dbReference>
<organism evidence="5 6">
    <name type="scientific">Enemella evansiae</name>
    <dbReference type="NCBI Taxonomy" id="2016499"/>
    <lineage>
        <taxon>Bacteria</taxon>
        <taxon>Bacillati</taxon>
        <taxon>Actinomycetota</taxon>
        <taxon>Actinomycetes</taxon>
        <taxon>Propionibacteriales</taxon>
        <taxon>Propionibacteriaceae</taxon>
        <taxon>Enemella</taxon>
    </lineage>
</organism>
<sequence>MSQKKTAATIADQLRVRPGSTVTVDDFDPRATPGYPGAGKKDAPELVQGMADELSDLQERLYANGRDNPEAKRVLLILQGLDTSGKGGVIRHSVGMVDPQGIQLHAFKAPTEEERKHDYLWRIRRELPTAGMIGIFDRSQYEDVLIARVDELVPESVWSKRFNEINAFEAEVAAQGTTIIKCFLNVSHDKQKERLLERLDNPEKYWKYNPGDVDTRSKWSAYMAAYADVLTRCSTEVAPWYVIPADRKWYRNWAVTTLLLEHLRKLDPQWPPADFDVAEQRRRVEES</sequence>
<feature type="domain" description="Polyphosphate kinase-2-related" evidence="4">
    <location>
        <begin position="50"/>
        <end position="267"/>
    </location>
</feature>
<proteinExistence type="predicted"/>
<protein>
    <submittedName>
        <fullName evidence="5">Phosphate--nucleotide phosphotransferase</fullName>
    </submittedName>
</protein>
<dbReference type="PIRSF" id="PIRSF028756">
    <property type="entry name" value="PPK2_prd"/>
    <property type="match status" value="1"/>
</dbReference>
<dbReference type="PANTHER" id="PTHR34383:SF3">
    <property type="entry name" value="POLYPHOSPHATE:AMP PHOSPHOTRANSFERASE"/>
    <property type="match status" value="1"/>
</dbReference>
<dbReference type="NCBIfam" id="TIGR03709">
    <property type="entry name" value="PPK2_rel_1"/>
    <property type="match status" value="1"/>
</dbReference>
<dbReference type="Proteomes" id="UP000215896">
    <property type="component" value="Unassembled WGS sequence"/>
</dbReference>
<gene>
    <name evidence="5" type="ORF">CGZ94_15830</name>
</gene>
<evidence type="ECO:0000259" key="4">
    <source>
        <dbReference type="Pfam" id="PF03976"/>
    </source>
</evidence>
<evidence type="ECO:0000256" key="1">
    <source>
        <dbReference type="ARBA" id="ARBA00022679"/>
    </source>
</evidence>
<dbReference type="GO" id="GO:0008976">
    <property type="term" value="F:polyphosphate kinase activity"/>
    <property type="evidence" value="ECO:0007669"/>
    <property type="project" value="InterPro"/>
</dbReference>
<dbReference type="PANTHER" id="PTHR34383">
    <property type="entry name" value="POLYPHOSPHATE:AMP PHOSPHOTRANSFERASE-RELATED"/>
    <property type="match status" value="1"/>
</dbReference>
<feature type="region of interest" description="Disordered" evidence="3">
    <location>
        <begin position="20"/>
        <end position="43"/>
    </location>
</feature>
<reference evidence="5 6" key="1">
    <citation type="submission" date="2017-07" db="EMBL/GenBank/DDBJ databases">
        <title>Draft whole genome sequences of clinical Proprionibacteriaceae strains.</title>
        <authorList>
            <person name="Bernier A.-M."/>
            <person name="Bernard K."/>
            <person name="Domingo M.-C."/>
        </authorList>
    </citation>
    <scope>NUCLEOTIDE SEQUENCE [LARGE SCALE GENOMIC DNA]</scope>
    <source>
        <strain evidence="5 6">NML 030167</strain>
    </source>
</reference>
<comment type="caution">
    <text evidence="5">The sequence shown here is derived from an EMBL/GenBank/DDBJ whole genome shotgun (WGS) entry which is preliminary data.</text>
</comment>
<evidence type="ECO:0000313" key="5">
    <source>
        <dbReference type="EMBL" id="OYO10489.1"/>
    </source>
</evidence>
<dbReference type="RefSeq" id="WP_094406223.1">
    <property type="nucleotide sequence ID" value="NZ_NMVO01000016.1"/>
</dbReference>
<dbReference type="InterPro" id="IPR022300">
    <property type="entry name" value="PPK2-rel_1"/>
</dbReference>
<keyword evidence="6" id="KW-1185">Reference proteome</keyword>
<evidence type="ECO:0000313" key="6">
    <source>
        <dbReference type="Proteomes" id="UP000215896"/>
    </source>
</evidence>
<dbReference type="OrthoDB" id="9775224at2"/>
<keyword evidence="2" id="KW-0418">Kinase</keyword>
<evidence type="ECO:0000256" key="2">
    <source>
        <dbReference type="ARBA" id="ARBA00022777"/>
    </source>
</evidence>
<name>A0A255G3J9_9ACTN</name>